<dbReference type="GO" id="GO:0016887">
    <property type="term" value="F:ATP hydrolysis activity"/>
    <property type="evidence" value="ECO:0007669"/>
    <property type="project" value="InterPro"/>
</dbReference>
<name>A0A8B0MC96_EURAF</name>
<dbReference type="PROSITE" id="PS50893">
    <property type="entry name" value="ABC_TRANSPORTER_2"/>
    <property type="match status" value="1"/>
</dbReference>
<dbReference type="GO" id="GO:0015910">
    <property type="term" value="P:long-chain fatty acid import into peroxisome"/>
    <property type="evidence" value="ECO:0007669"/>
    <property type="project" value="TreeGrafter"/>
</dbReference>
<dbReference type="Gene3D" id="1.20.1560.10">
    <property type="entry name" value="ABC transporter type 1, transmembrane domain"/>
    <property type="match status" value="1"/>
</dbReference>
<feature type="compositionally biased region" description="Polar residues" evidence="8">
    <location>
        <begin position="411"/>
        <end position="424"/>
    </location>
</feature>
<dbReference type="GO" id="GO:0005778">
    <property type="term" value="C:peroxisomal membrane"/>
    <property type="evidence" value="ECO:0007669"/>
    <property type="project" value="TreeGrafter"/>
</dbReference>
<dbReference type="InterPro" id="IPR011527">
    <property type="entry name" value="ABC1_TM_dom"/>
</dbReference>
<organism evidence="12">
    <name type="scientific">Eurytemora affinis</name>
    <name type="common">Copepod</name>
    <name type="synonym">Temora affinis</name>
    <dbReference type="NCBI Taxonomy" id="88015"/>
    <lineage>
        <taxon>Eukaryota</taxon>
        <taxon>Metazoa</taxon>
        <taxon>Ecdysozoa</taxon>
        <taxon>Arthropoda</taxon>
        <taxon>Crustacea</taxon>
        <taxon>Multicrustacea</taxon>
        <taxon>Hexanauplia</taxon>
        <taxon>Copepoda</taxon>
        <taxon>Calanoida</taxon>
        <taxon>Temoridae</taxon>
        <taxon>Eurytemora</taxon>
    </lineage>
</organism>
<reference evidence="12" key="1">
    <citation type="submission" date="2020-10" db="EMBL/GenBank/DDBJ databases">
        <authorList>
            <person name="Kim D.-H."/>
        </authorList>
    </citation>
    <scope>NUCLEOTIDE SEQUENCE</scope>
</reference>
<evidence type="ECO:0000256" key="2">
    <source>
        <dbReference type="ARBA" id="ARBA00022448"/>
    </source>
</evidence>
<dbReference type="PROSITE" id="PS50929">
    <property type="entry name" value="ABC_TM1F"/>
    <property type="match status" value="1"/>
</dbReference>
<dbReference type="GO" id="GO:0042760">
    <property type="term" value="P:very long-chain fatty acid catabolic process"/>
    <property type="evidence" value="ECO:0007669"/>
    <property type="project" value="TreeGrafter"/>
</dbReference>
<keyword evidence="6 9" id="KW-1133">Transmembrane helix</keyword>
<evidence type="ECO:0000256" key="4">
    <source>
        <dbReference type="ARBA" id="ARBA00022741"/>
    </source>
</evidence>
<dbReference type="SUPFAM" id="SSF52540">
    <property type="entry name" value="P-loop containing nucleoside triphosphate hydrolases"/>
    <property type="match status" value="1"/>
</dbReference>
<keyword evidence="7 9" id="KW-0472">Membrane</keyword>
<keyword evidence="5" id="KW-0067">ATP-binding</keyword>
<feature type="transmembrane region" description="Helical" evidence="9">
    <location>
        <begin position="313"/>
        <end position="335"/>
    </location>
</feature>
<keyword evidence="4" id="KW-0547">Nucleotide-binding</keyword>
<dbReference type="SUPFAM" id="SSF90123">
    <property type="entry name" value="ABC transporter transmembrane region"/>
    <property type="match status" value="1"/>
</dbReference>
<dbReference type="CDD" id="cd03223">
    <property type="entry name" value="ABCD_peroxisomal_ALDP"/>
    <property type="match status" value="1"/>
</dbReference>
<evidence type="ECO:0000256" key="8">
    <source>
        <dbReference type="SAM" id="MobiDB-lite"/>
    </source>
</evidence>
<reference evidence="12" key="2">
    <citation type="journal article" name="Mar. Pollut. Bull.">
        <title>The genome of the European estuarine calanoid copepod Eurytemora affinis: Potential use in molecular ecotoxicology.</title>
        <authorList>
            <person name="Choi B.S."/>
            <person name="Kim D.H."/>
            <person name="Kim M.S."/>
            <person name="Park J.C."/>
            <person name="Lee Y.H."/>
            <person name="Kim H.J."/>
            <person name="Jeong C.B."/>
            <person name="Hagiwara A."/>
            <person name="Souissi S."/>
            <person name="Lee J.S."/>
        </authorList>
    </citation>
    <scope>NUCLEOTIDE SEQUENCE</scope>
</reference>
<evidence type="ECO:0000259" key="11">
    <source>
        <dbReference type="PROSITE" id="PS50929"/>
    </source>
</evidence>
<keyword evidence="3 9" id="KW-0812">Transmembrane</keyword>
<evidence type="ECO:0000256" key="3">
    <source>
        <dbReference type="ARBA" id="ARBA00022692"/>
    </source>
</evidence>
<dbReference type="OrthoDB" id="422637at2759"/>
<sequence length="720" mass="80819">MPPLPCPFQVLATQPTLTPRSRPSSDTISLWLRGRNNFMLSVKMARKEEQYNFNILFIKRFWRLHRVFFPGLLSVNTGVFALLLLTSGLEQFLAYRVGIISGKFFNVLGSKNLEEFKSLCILSILIVIGISFTISARVLTTKTLQVGWRQTLCQMLHHLYLSNSNYYRLNVLDGSIDNPDQRISSDVSSLVESYSSIISSLVVTPFTIAYYTWDAYTRAGWIGPTGMYILFVVSTIVNKFLMKPVVQITVERERREGDFRFKHVQVRCNAESLAFHGSASSELTKVNNKLSEVCGVQQKLFNRNFIIDISVNMFAYIGAIASYLVISVPIFAGVYDSLSGAEISQMISENAFVCIYLVSQLTKLVSITGTVASMAGSTHRVCELVERLVKFGKEADLSPSSCTTPPPSSSHQSFDPQSTSSSHPPYSEPSAIETVSIIDTTEEIGDTQQISTLKETLETPIINNALERREMNDVLLEFLWFSLFSPRTASSEPELLIRNLNLKLIKGRNLLIMGPSSSGKSSLLRAVRGLWKPAQGEVIINRELEHRFFFLPQKPFFTNGTLREQINYPLLVVPSLVDRLQDKNILNLLQITGLTGLLDRCGGLDTEPNWAWYDVLSPGEQQRLAFTRLLYHDPVLAVLDEATSAISQDVESRLYECCLERKITLLSVGHRESLKKFHHQVVNLSGENGEWKMEDIVSDKPGDKGASNLNRVWPSAPTLL</sequence>
<dbReference type="Pfam" id="PF06472">
    <property type="entry name" value="ABC_membrane_2"/>
    <property type="match status" value="1"/>
</dbReference>
<feature type="transmembrane region" description="Helical" evidence="9">
    <location>
        <begin position="67"/>
        <end position="86"/>
    </location>
</feature>
<accession>A0A8B0MC96</accession>
<dbReference type="GO" id="GO:0007031">
    <property type="term" value="P:peroxisome organization"/>
    <property type="evidence" value="ECO:0007669"/>
    <property type="project" value="TreeGrafter"/>
</dbReference>
<keyword evidence="2" id="KW-0813">Transport</keyword>
<dbReference type="InterPro" id="IPR003439">
    <property type="entry name" value="ABC_transporter-like_ATP-bd"/>
</dbReference>
<dbReference type="AlphaFoldDB" id="A0A8B0MC96"/>
<evidence type="ECO:0000259" key="10">
    <source>
        <dbReference type="PROSITE" id="PS50893"/>
    </source>
</evidence>
<dbReference type="GO" id="GO:0140359">
    <property type="term" value="F:ABC-type transporter activity"/>
    <property type="evidence" value="ECO:0007669"/>
    <property type="project" value="InterPro"/>
</dbReference>
<feature type="transmembrane region" description="Helical" evidence="9">
    <location>
        <begin position="219"/>
        <end position="237"/>
    </location>
</feature>
<feature type="domain" description="ABC transmembrane type-1" evidence="11">
    <location>
        <begin position="81"/>
        <end position="377"/>
    </location>
</feature>
<evidence type="ECO:0000313" key="12">
    <source>
        <dbReference type="EMBL" id="QTW43714.1"/>
    </source>
</evidence>
<dbReference type="PANTHER" id="PTHR11384">
    <property type="entry name" value="ATP-BINDING CASSETTE, SUB-FAMILY D MEMBER"/>
    <property type="match status" value="1"/>
</dbReference>
<evidence type="ECO:0000256" key="9">
    <source>
        <dbReference type="SAM" id="Phobius"/>
    </source>
</evidence>
<dbReference type="GO" id="GO:0006635">
    <property type="term" value="P:fatty acid beta-oxidation"/>
    <property type="evidence" value="ECO:0007669"/>
    <property type="project" value="TreeGrafter"/>
</dbReference>
<feature type="region of interest" description="Disordered" evidence="8">
    <location>
        <begin position="396"/>
        <end position="429"/>
    </location>
</feature>
<evidence type="ECO:0000256" key="1">
    <source>
        <dbReference type="ARBA" id="ARBA00008575"/>
    </source>
</evidence>
<proteinExistence type="evidence at transcript level"/>
<dbReference type="GO" id="GO:0005524">
    <property type="term" value="F:ATP binding"/>
    <property type="evidence" value="ECO:0007669"/>
    <property type="project" value="UniProtKB-KW"/>
</dbReference>
<evidence type="ECO:0000256" key="5">
    <source>
        <dbReference type="ARBA" id="ARBA00022840"/>
    </source>
</evidence>
<dbReference type="GO" id="GO:0005324">
    <property type="term" value="F:long-chain fatty acid transmembrane transporter activity"/>
    <property type="evidence" value="ECO:0007669"/>
    <property type="project" value="TreeGrafter"/>
</dbReference>
<dbReference type="InterPro" id="IPR003593">
    <property type="entry name" value="AAA+_ATPase"/>
</dbReference>
<dbReference type="Pfam" id="PF00005">
    <property type="entry name" value="ABC_tran"/>
    <property type="match status" value="1"/>
</dbReference>
<feature type="domain" description="ABC transporter" evidence="10">
    <location>
        <begin position="474"/>
        <end position="710"/>
    </location>
</feature>
<dbReference type="InterPro" id="IPR050835">
    <property type="entry name" value="ABC_transporter_sub-D"/>
</dbReference>
<dbReference type="InterPro" id="IPR027417">
    <property type="entry name" value="P-loop_NTPase"/>
</dbReference>
<comment type="similarity">
    <text evidence="1">Belongs to the ABC transporter superfamily. ABCD family. Peroxisomal fatty acyl CoA transporter (TC 3.A.1.203) subfamily.</text>
</comment>
<dbReference type="InterPro" id="IPR036640">
    <property type="entry name" value="ABC1_TM_sf"/>
</dbReference>
<feature type="transmembrane region" description="Helical" evidence="9">
    <location>
        <begin position="116"/>
        <end position="139"/>
    </location>
</feature>
<protein>
    <submittedName>
        <fullName evidence="12">ABCD4</fullName>
    </submittedName>
</protein>
<dbReference type="SMART" id="SM00382">
    <property type="entry name" value="AAA"/>
    <property type="match status" value="1"/>
</dbReference>
<dbReference type="PANTHER" id="PTHR11384:SF59">
    <property type="entry name" value="LYSOSOMAL COBALAMIN TRANSPORTER ABCD4"/>
    <property type="match status" value="1"/>
</dbReference>
<dbReference type="Gene3D" id="3.40.50.300">
    <property type="entry name" value="P-loop containing nucleotide triphosphate hydrolases"/>
    <property type="match status" value="1"/>
</dbReference>
<dbReference type="EMBL" id="MW149414">
    <property type="protein sequence ID" value="QTW43714.1"/>
    <property type="molecule type" value="mRNA"/>
</dbReference>
<evidence type="ECO:0000256" key="6">
    <source>
        <dbReference type="ARBA" id="ARBA00022989"/>
    </source>
</evidence>
<evidence type="ECO:0000256" key="7">
    <source>
        <dbReference type="ARBA" id="ARBA00023136"/>
    </source>
</evidence>